<feature type="region of interest" description="Disordered" evidence="1">
    <location>
        <begin position="95"/>
        <end position="139"/>
    </location>
</feature>
<proteinExistence type="predicted"/>
<dbReference type="InterPro" id="IPR015940">
    <property type="entry name" value="UBA"/>
</dbReference>
<protein>
    <recommendedName>
        <fullName evidence="6">Ubiquitin-associated protein 1</fullName>
    </recommendedName>
</protein>
<dbReference type="InterPro" id="IPR038870">
    <property type="entry name" value="UBAP1"/>
</dbReference>
<organism evidence="4 5">
    <name type="scientific">Littorina saxatilis</name>
    <dbReference type="NCBI Taxonomy" id="31220"/>
    <lineage>
        <taxon>Eukaryota</taxon>
        <taxon>Metazoa</taxon>
        <taxon>Spiralia</taxon>
        <taxon>Lophotrochozoa</taxon>
        <taxon>Mollusca</taxon>
        <taxon>Gastropoda</taxon>
        <taxon>Caenogastropoda</taxon>
        <taxon>Littorinimorpha</taxon>
        <taxon>Littorinoidea</taxon>
        <taxon>Littorinidae</taxon>
        <taxon>Littorina</taxon>
    </lineage>
</organism>
<name>A0AAN9C2H5_9CAEN</name>
<evidence type="ECO:0008006" key="6">
    <source>
        <dbReference type="Google" id="ProtNLM"/>
    </source>
</evidence>
<evidence type="ECO:0000259" key="3">
    <source>
        <dbReference type="PROSITE" id="PS51497"/>
    </source>
</evidence>
<feature type="compositionally biased region" description="Low complexity" evidence="1">
    <location>
        <begin position="546"/>
        <end position="561"/>
    </location>
</feature>
<feature type="region of interest" description="Disordered" evidence="1">
    <location>
        <begin position="536"/>
        <end position="575"/>
    </location>
</feature>
<feature type="region of interest" description="Disordered" evidence="1">
    <location>
        <begin position="201"/>
        <end position="223"/>
    </location>
</feature>
<sequence>MAYDEQYGSSRQNSVLGLASSHSYLDGVPFKISPIFRPPKQPVFPPDVVNTGSCEAFHEEYEYDTEEAVLAWARAREEAKVKAIAEREAAERARAALAAAESNSSSDSDEDAPEVPQHPVATTQPSQPPPVAAKPPPWQLPVSVSNTILTPVQAGKAKVQSPLAPHAQVDLALFEQEGDPFDNLELQTINEMEELRTLLDGTNMGGASEEPSPNPDNQATSNNVETENCYSNISANAVSSGPVAGTASVVASSANDVYENVVMGPTGITVVGSEQSVSAANTAAASDPASSDSTAKRNSSYVIEPTGDGDYVQIRPDYGQQTVSFQKDSGPIYGNVGQGAEPSLGGELPEQYSNSKVFKAVLPPIPRPRGHSLGGDPAPEGAAGSTVSTAYNAADQSSLPSTNGRFGFAAGGMSQSAYVMSASASGVPDMSRSDYSGMNPFHTYSNLPASNPTPVTVNSSPSPAFSNNIYSRYVNSETVSAGGAADREALRNAKSNPDLSVLGQVSPNAGSSQSSSPQLQSDQISVGYDCNNLPWNPYKPLPPTPVSELRSSSSSTESLPTDQHHSNNTEVDPYNSLSSEAKNFVNNLTSMGFSRSRASRAVEKFGADQKEVLDHLLNVDKLVEKKFTPTQAETGLQLFKNDIKKAEQFLDLYQQFTELGFTGERIQTALIKHQLDRDKALDYLTA</sequence>
<reference evidence="4 5" key="1">
    <citation type="submission" date="2024-02" db="EMBL/GenBank/DDBJ databases">
        <title>Chromosome-scale genome assembly of the rough periwinkle Littorina saxatilis.</title>
        <authorList>
            <person name="De Jode A."/>
            <person name="Faria R."/>
            <person name="Formenti G."/>
            <person name="Sims Y."/>
            <person name="Smith T.P."/>
            <person name="Tracey A."/>
            <person name="Wood J.M.D."/>
            <person name="Zagrodzka Z.B."/>
            <person name="Johannesson K."/>
            <person name="Butlin R.K."/>
            <person name="Leder E.H."/>
        </authorList>
    </citation>
    <scope>NUCLEOTIDE SEQUENCE [LARGE SCALE GENOMIC DNA]</scope>
    <source>
        <strain evidence="4">Snail1</strain>
        <tissue evidence="4">Muscle</tissue>
    </source>
</reference>
<comment type="caution">
    <text evidence="4">The sequence shown here is derived from an EMBL/GenBank/DDBJ whole genome shotgun (WGS) entry which is preliminary data.</text>
</comment>
<feature type="domain" description="UBA" evidence="2">
    <location>
        <begin position="644"/>
        <end position="686"/>
    </location>
</feature>
<dbReference type="SUPFAM" id="SSF46934">
    <property type="entry name" value="UBA-like"/>
    <property type="match status" value="1"/>
</dbReference>
<dbReference type="CDD" id="cd14316">
    <property type="entry name" value="UBA2_UBAP1_like"/>
    <property type="match status" value="1"/>
</dbReference>
<keyword evidence="5" id="KW-1185">Reference proteome</keyword>
<dbReference type="PROSITE" id="PS50030">
    <property type="entry name" value="UBA"/>
    <property type="match status" value="2"/>
</dbReference>
<feature type="region of interest" description="Disordered" evidence="1">
    <location>
        <begin position="494"/>
        <end position="521"/>
    </location>
</feature>
<dbReference type="GO" id="GO:0000813">
    <property type="term" value="C:ESCRT I complex"/>
    <property type="evidence" value="ECO:0007669"/>
    <property type="project" value="InterPro"/>
</dbReference>
<feature type="region of interest" description="Disordered" evidence="1">
    <location>
        <begin position="282"/>
        <end position="308"/>
    </location>
</feature>
<evidence type="ECO:0000313" key="5">
    <source>
        <dbReference type="Proteomes" id="UP001374579"/>
    </source>
</evidence>
<dbReference type="GO" id="GO:0043130">
    <property type="term" value="F:ubiquitin binding"/>
    <property type="evidence" value="ECO:0007669"/>
    <property type="project" value="InterPro"/>
</dbReference>
<dbReference type="Proteomes" id="UP001374579">
    <property type="component" value="Unassembled WGS sequence"/>
</dbReference>
<dbReference type="EMBL" id="JBAMIC010000001">
    <property type="protein sequence ID" value="KAK7116197.1"/>
    <property type="molecule type" value="Genomic_DNA"/>
</dbReference>
<dbReference type="AlphaFoldDB" id="A0AAN9C2H5"/>
<evidence type="ECO:0000259" key="2">
    <source>
        <dbReference type="PROSITE" id="PS50030"/>
    </source>
</evidence>
<dbReference type="Gene3D" id="1.20.120.1920">
    <property type="entry name" value="UBAP1 SOUBA domain"/>
    <property type="match status" value="1"/>
</dbReference>
<feature type="compositionally biased region" description="Low complexity" evidence="1">
    <location>
        <begin position="504"/>
        <end position="521"/>
    </location>
</feature>
<evidence type="ECO:0000313" key="4">
    <source>
        <dbReference type="EMBL" id="KAK7116197.1"/>
    </source>
</evidence>
<dbReference type="PROSITE" id="PS51497">
    <property type="entry name" value="UMA"/>
    <property type="match status" value="1"/>
</dbReference>
<feature type="compositionally biased region" description="Low complexity" evidence="1">
    <location>
        <begin position="282"/>
        <end position="293"/>
    </location>
</feature>
<feature type="domain" description="UBA" evidence="2">
    <location>
        <begin position="576"/>
        <end position="619"/>
    </location>
</feature>
<accession>A0AAN9C2H5</accession>
<dbReference type="InterPro" id="IPR042575">
    <property type="entry name" value="UBAP1_C"/>
</dbReference>
<gene>
    <name evidence="4" type="ORF">V1264_001921</name>
</gene>
<dbReference type="PANTHER" id="PTHR15960:SF5">
    <property type="entry name" value="LD44032P"/>
    <property type="match status" value="1"/>
</dbReference>
<feature type="domain" description="UMA" evidence="3">
    <location>
        <begin position="25"/>
        <end position="70"/>
    </location>
</feature>
<feature type="compositionally biased region" description="Pro residues" evidence="1">
    <location>
        <begin position="126"/>
        <end position="139"/>
    </location>
</feature>
<evidence type="ECO:0000256" key="1">
    <source>
        <dbReference type="SAM" id="MobiDB-lite"/>
    </source>
</evidence>
<dbReference type="GO" id="GO:0043162">
    <property type="term" value="P:ubiquitin-dependent protein catabolic process via the multivesicular body sorting pathway"/>
    <property type="evidence" value="ECO:0007669"/>
    <property type="project" value="InterPro"/>
</dbReference>
<dbReference type="InterPro" id="IPR009060">
    <property type="entry name" value="UBA-like_sf"/>
</dbReference>
<dbReference type="InterPro" id="IPR023340">
    <property type="entry name" value="UMA"/>
</dbReference>
<dbReference type="PANTHER" id="PTHR15960">
    <property type="entry name" value="LD44032P"/>
    <property type="match status" value="1"/>
</dbReference>